<comment type="caution">
    <text evidence="2">The sequence shown here is derived from an EMBL/GenBank/DDBJ whole genome shotgun (WGS) entry which is preliminary data.</text>
</comment>
<feature type="compositionally biased region" description="Basic and acidic residues" evidence="1">
    <location>
        <begin position="1"/>
        <end position="14"/>
    </location>
</feature>
<evidence type="ECO:0000313" key="2">
    <source>
        <dbReference type="EMBL" id="RMR19357.1"/>
    </source>
</evidence>
<feature type="region of interest" description="Disordered" evidence="1">
    <location>
        <begin position="1"/>
        <end position="54"/>
    </location>
</feature>
<evidence type="ECO:0000256" key="1">
    <source>
        <dbReference type="SAM" id="MobiDB-lite"/>
    </source>
</evidence>
<dbReference type="AlphaFoldDB" id="A0A3M4SWV8"/>
<protein>
    <submittedName>
        <fullName evidence="2">Uncharacterized protein</fullName>
    </submittedName>
</protein>
<sequence length="54" mass="6203">MRRRAPHDSQDYRSARSSLGMPFVTLRVTDLRRPAQSRPDAERPELHATQSAAR</sequence>
<evidence type="ECO:0000313" key="3">
    <source>
        <dbReference type="Proteomes" id="UP000271097"/>
    </source>
</evidence>
<gene>
    <name evidence="2" type="ORF">ALP90_101928</name>
</gene>
<organism evidence="2 3">
    <name type="scientific">Pseudomonas amygdali pv. ulmi</name>
    <dbReference type="NCBI Taxonomy" id="251720"/>
    <lineage>
        <taxon>Bacteria</taxon>
        <taxon>Pseudomonadati</taxon>
        <taxon>Pseudomonadota</taxon>
        <taxon>Gammaproteobacteria</taxon>
        <taxon>Pseudomonadales</taxon>
        <taxon>Pseudomonadaceae</taxon>
        <taxon>Pseudomonas</taxon>
        <taxon>Pseudomonas amygdali</taxon>
    </lineage>
</organism>
<accession>A0A3M4SWV8</accession>
<proteinExistence type="predicted"/>
<dbReference type="EMBL" id="RBRS01000173">
    <property type="protein sequence ID" value="RMR19357.1"/>
    <property type="molecule type" value="Genomic_DNA"/>
</dbReference>
<feature type="compositionally biased region" description="Basic and acidic residues" evidence="1">
    <location>
        <begin position="29"/>
        <end position="46"/>
    </location>
</feature>
<dbReference type="Proteomes" id="UP000271097">
    <property type="component" value="Unassembled WGS sequence"/>
</dbReference>
<reference evidence="2 3" key="1">
    <citation type="submission" date="2018-08" db="EMBL/GenBank/DDBJ databases">
        <title>Recombination of ecologically and evolutionarily significant loci maintains genetic cohesion in the Pseudomonas syringae species complex.</title>
        <authorList>
            <person name="Dillon M."/>
            <person name="Thakur S."/>
            <person name="Almeida R.N.D."/>
            <person name="Weir B.S."/>
            <person name="Guttman D.S."/>
        </authorList>
    </citation>
    <scope>NUCLEOTIDE SEQUENCE [LARGE SCALE GENOMIC DNA]</scope>
    <source>
        <strain evidence="2 3">ICMP 5931</strain>
    </source>
</reference>
<name>A0A3M4SWV8_PSEA0</name>